<dbReference type="EC" id="3.4.-.-" evidence="2"/>
<evidence type="ECO:0000313" key="3">
    <source>
        <dbReference type="Proteomes" id="UP001398556"/>
    </source>
</evidence>
<proteinExistence type="predicted"/>
<feature type="chain" id="PRO_5045688148" evidence="1">
    <location>
        <begin position="28"/>
        <end position="323"/>
    </location>
</feature>
<keyword evidence="3" id="KW-1185">Reference proteome</keyword>
<evidence type="ECO:0000256" key="1">
    <source>
        <dbReference type="SAM" id="SignalP"/>
    </source>
</evidence>
<dbReference type="GO" id="GO:0016787">
    <property type="term" value="F:hydrolase activity"/>
    <property type="evidence" value="ECO:0007669"/>
    <property type="project" value="UniProtKB-KW"/>
</dbReference>
<feature type="signal peptide" evidence="1">
    <location>
        <begin position="1"/>
        <end position="27"/>
    </location>
</feature>
<keyword evidence="1" id="KW-0732">Signal</keyword>
<dbReference type="InterPro" id="IPR011055">
    <property type="entry name" value="Dup_hybrid_motif"/>
</dbReference>
<dbReference type="CDD" id="cd12797">
    <property type="entry name" value="M23_peptidase"/>
    <property type="match status" value="1"/>
</dbReference>
<comment type="caution">
    <text evidence="2">The sequence shown here is derived from an EMBL/GenBank/DDBJ whole genome shotgun (WGS) entry which is preliminary data.</text>
</comment>
<dbReference type="RefSeq" id="WP_341701445.1">
    <property type="nucleotide sequence ID" value="NZ_JBBYHU010000037.1"/>
</dbReference>
<dbReference type="EMBL" id="JBBYHU010000037">
    <property type="protein sequence ID" value="MEL1242244.1"/>
    <property type="molecule type" value="Genomic_DNA"/>
</dbReference>
<accession>A0ABU9HQY8</accession>
<dbReference type="Proteomes" id="UP001398556">
    <property type="component" value="Unassembled WGS sequence"/>
</dbReference>
<sequence length="323" mass="37543">MTNLTGIKLKKSIICLILLAINNHSFSQDQNITINRTLNKDNSVNLNFEKKIPGSYYLYLELSNVKNCYPEVYRGVITGRSGKLLNIIPIEALQPIGYSYKFNTIMGVPDPKIDSLFQYMLPFKTGKKIKIYEAGNIGEKYFGAEKPKNWKSYVINFESADTIFSMRKGIVVKIINEYNDDPSIKKSYTSKRNYIIIEHEDGTFATYKGFQLNSIKVKLGQTVYPKTQLGLLHLFDKTANNYRFDFSIYYLSNYENIGNNEKRTYKNYSSYYKYLTPMFLTTNGLTTLESKKEYMASFDETILLQEMTRSEKKKYAKDPNQFR</sequence>
<protein>
    <submittedName>
        <fullName evidence="2">M23 family metallopeptidase</fullName>
        <ecNumber evidence="2">3.4.-.-</ecNumber>
    </submittedName>
</protein>
<organism evidence="2 3">
    <name type="scientific">Flavobacterium flavipallidum</name>
    <dbReference type="NCBI Taxonomy" id="3139140"/>
    <lineage>
        <taxon>Bacteria</taxon>
        <taxon>Pseudomonadati</taxon>
        <taxon>Bacteroidota</taxon>
        <taxon>Flavobacteriia</taxon>
        <taxon>Flavobacteriales</taxon>
        <taxon>Flavobacteriaceae</taxon>
        <taxon>Flavobacterium</taxon>
    </lineage>
</organism>
<gene>
    <name evidence="2" type="ORF">AAEO59_14390</name>
</gene>
<reference evidence="2 3" key="1">
    <citation type="submission" date="2024-04" db="EMBL/GenBank/DDBJ databases">
        <title>Flavobacterium sp. DGU99 16S ribosomal RNA gene Genome sequencing and assembly.</title>
        <authorList>
            <person name="Park S."/>
        </authorList>
    </citation>
    <scope>NUCLEOTIDE SEQUENCE [LARGE SCALE GENOMIC DNA]</scope>
    <source>
        <strain evidence="2 3">DGU99</strain>
    </source>
</reference>
<keyword evidence="2" id="KW-0378">Hydrolase</keyword>
<evidence type="ECO:0000313" key="2">
    <source>
        <dbReference type="EMBL" id="MEL1242244.1"/>
    </source>
</evidence>
<dbReference type="Gene3D" id="2.70.70.10">
    <property type="entry name" value="Glucose Permease (Domain IIA)"/>
    <property type="match status" value="1"/>
</dbReference>
<name>A0ABU9HQY8_9FLAO</name>